<keyword evidence="3" id="KW-1185">Reference proteome</keyword>
<feature type="region of interest" description="Disordered" evidence="1">
    <location>
        <begin position="260"/>
        <end position="295"/>
    </location>
</feature>
<accession>A0ABN9YC09</accession>
<organism evidence="2 3">
    <name type="scientific">Prorocentrum cordatum</name>
    <dbReference type="NCBI Taxonomy" id="2364126"/>
    <lineage>
        <taxon>Eukaryota</taxon>
        <taxon>Sar</taxon>
        <taxon>Alveolata</taxon>
        <taxon>Dinophyceae</taxon>
        <taxon>Prorocentrales</taxon>
        <taxon>Prorocentraceae</taxon>
        <taxon>Prorocentrum</taxon>
    </lineage>
</organism>
<evidence type="ECO:0000256" key="1">
    <source>
        <dbReference type="SAM" id="MobiDB-lite"/>
    </source>
</evidence>
<dbReference type="Proteomes" id="UP001189429">
    <property type="component" value="Unassembled WGS sequence"/>
</dbReference>
<proteinExistence type="predicted"/>
<feature type="region of interest" description="Disordered" evidence="1">
    <location>
        <begin position="217"/>
        <end position="239"/>
    </location>
</feature>
<evidence type="ECO:0000313" key="2">
    <source>
        <dbReference type="EMBL" id="CAK0910205.1"/>
    </source>
</evidence>
<protein>
    <submittedName>
        <fullName evidence="2">Uncharacterized protein</fullName>
    </submittedName>
</protein>
<name>A0ABN9YC09_9DINO</name>
<reference evidence="2" key="1">
    <citation type="submission" date="2023-10" db="EMBL/GenBank/DDBJ databases">
        <authorList>
            <person name="Chen Y."/>
            <person name="Shah S."/>
            <person name="Dougan E. K."/>
            <person name="Thang M."/>
            <person name="Chan C."/>
        </authorList>
    </citation>
    <scope>NUCLEOTIDE SEQUENCE [LARGE SCALE GENOMIC DNA]</scope>
</reference>
<feature type="compositionally biased region" description="Basic and acidic residues" evidence="1">
    <location>
        <begin position="217"/>
        <end position="236"/>
    </location>
</feature>
<comment type="caution">
    <text evidence="2">The sequence shown here is derived from an EMBL/GenBank/DDBJ whole genome shotgun (WGS) entry which is preliminary data.</text>
</comment>
<evidence type="ECO:0000313" key="3">
    <source>
        <dbReference type="Proteomes" id="UP001189429"/>
    </source>
</evidence>
<sequence length="752" mass="82721">MSSPGDLELEFESLPSEATPAAAADIDDIFDATSPSGKSAFCIVDKKPFDSKRKVDMCPGHARDWEALLAQVEGKKEKKYVMALKKKAATSDNTELMTLVAKFQADAPSLGRGRARAQFDFASFFKDTYAATETVDDVESEMMTFLVFEEHSRTARGGKLTDPKIASEWAKLTKAACEDKLPGAKFDNDGPEGALRIKVKVKGTVHDLSKIGEQVTVRERENEQKRPSKRIVDGMKRSLTNSHSSFDELRSLVDEELVADRKKEGASNPSSSAPPALGIFSARPSAGSSKQKKFDRDTQILNTEGKPLNYVEKVRRLADATMDELVACETSIKQTAIQNDLDYYKKHLDILQVRKEALVAVMHSKASMAVMQVSQKDAVKTGQRKSPCPDFATIMSLEQFKDMQHVISASTTAEELKTAENQCKAEMAKMNQLISANKAIVKESNSLLKSPAKKPKLDATGDLLNFEYQESQQTLAINFSALSANSPDLLEPFVVTGCPVDFAVKEEMLKAFQQKFTNCPQRTSSGRATAPMKDPTDQQRAVTALLGCFPYDLLKNMHSSDAFKTDHPEILKLLEPALSAMAADSQYGGVENFFMSKMRLTLQGTVNVVMLRADNYTAWCGKHGEAANSKGVNIETAFKKMAAMTTAEVADFIKDHPGSIKQATIGKGDCVYVPIGWILMEHAKPGIDMTCVKMSVLHFLQGDGLSFATKAMELLISSMEGMSKNVDLVKEVYEFIKHNPEPTAEMKDEPKP</sequence>
<dbReference type="EMBL" id="CAUYUJ010022347">
    <property type="protein sequence ID" value="CAK0910205.1"/>
    <property type="molecule type" value="Genomic_DNA"/>
</dbReference>
<feature type="compositionally biased region" description="Low complexity" evidence="1">
    <location>
        <begin position="266"/>
        <end position="276"/>
    </location>
</feature>
<gene>
    <name evidence="2" type="ORF">PCOR1329_LOCUS84441</name>
</gene>